<keyword evidence="3" id="KW-1185">Reference proteome</keyword>
<feature type="compositionally biased region" description="Basic and acidic residues" evidence="1">
    <location>
        <begin position="26"/>
        <end position="47"/>
    </location>
</feature>
<evidence type="ECO:0000313" key="2">
    <source>
        <dbReference type="EMBL" id="TWU57803.1"/>
    </source>
</evidence>
<evidence type="ECO:0000256" key="1">
    <source>
        <dbReference type="SAM" id="MobiDB-lite"/>
    </source>
</evidence>
<dbReference type="EMBL" id="SJPX01000001">
    <property type="protein sequence ID" value="TWU57803.1"/>
    <property type="molecule type" value="Genomic_DNA"/>
</dbReference>
<proteinExistence type="predicted"/>
<dbReference type="Proteomes" id="UP000317977">
    <property type="component" value="Unassembled WGS sequence"/>
</dbReference>
<gene>
    <name evidence="2" type="ORF">Poly59_07120</name>
</gene>
<organism evidence="2 3">
    <name type="scientific">Rubripirellula reticaptiva</name>
    <dbReference type="NCBI Taxonomy" id="2528013"/>
    <lineage>
        <taxon>Bacteria</taxon>
        <taxon>Pseudomonadati</taxon>
        <taxon>Planctomycetota</taxon>
        <taxon>Planctomycetia</taxon>
        <taxon>Pirellulales</taxon>
        <taxon>Pirellulaceae</taxon>
        <taxon>Rubripirellula</taxon>
    </lineage>
</organism>
<sequence length="127" mass="14384">MLPDQTHAKVSYFAYLASRFGRRDRRQGNREQVAMEKTEQAARDPRRSGGGVWLMRIETLVTMRLLLLQRWQAGFRRGRSGFGGQIADDRLGNRIEWGAGFFVAVDDVSQASFVTGFAKRDVDGQTT</sequence>
<evidence type="ECO:0000313" key="3">
    <source>
        <dbReference type="Proteomes" id="UP000317977"/>
    </source>
</evidence>
<accession>A0A5C6F7V4</accession>
<feature type="region of interest" description="Disordered" evidence="1">
    <location>
        <begin position="24"/>
        <end position="48"/>
    </location>
</feature>
<dbReference type="AlphaFoldDB" id="A0A5C6F7V4"/>
<protein>
    <submittedName>
        <fullName evidence="2">Uncharacterized protein</fullName>
    </submittedName>
</protein>
<reference evidence="2 3" key="1">
    <citation type="submission" date="2019-02" db="EMBL/GenBank/DDBJ databases">
        <title>Deep-cultivation of Planctomycetes and their phenomic and genomic characterization uncovers novel biology.</title>
        <authorList>
            <person name="Wiegand S."/>
            <person name="Jogler M."/>
            <person name="Boedeker C."/>
            <person name="Pinto D."/>
            <person name="Vollmers J."/>
            <person name="Rivas-Marin E."/>
            <person name="Kohn T."/>
            <person name="Peeters S.H."/>
            <person name="Heuer A."/>
            <person name="Rast P."/>
            <person name="Oberbeckmann S."/>
            <person name="Bunk B."/>
            <person name="Jeske O."/>
            <person name="Meyerdierks A."/>
            <person name="Storesund J.E."/>
            <person name="Kallscheuer N."/>
            <person name="Luecker S."/>
            <person name="Lage O.M."/>
            <person name="Pohl T."/>
            <person name="Merkel B.J."/>
            <person name="Hornburger P."/>
            <person name="Mueller R.-W."/>
            <person name="Bruemmer F."/>
            <person name="Labrenz M."/>
            <person name="Spormann A.M."/>
            <person name="Op Den Camp H."/>
            <person name="Overmann J."/>
            <person name="Amann R."/>
            <person name="Jetten M.S.M."/>
            <person name="Mascher T."/>
            <person name="Medema M.H."/>
            <person name="Devos D.P."/>
            <person name="Kaster A.-K."/>
            <person name="Ovreas L."/>
            <person name="Rohde M."/>
            <person name="Galperin M.Y."/>
            <person name="Jogler C."/>
        </authorList>
    </citation>
    <scope>NUCLEOTIDE SEQUENCE [LARGE SCALE GENOMIC DNA]</scope>
    <source>
        <strain evidence="2 3">Poly59</strain>
    </source>
</reference>
<name>A0A5C6F7V4_9BACT</name>
<comment type="caution">
    <text evidence="2">The sequence shown here is derived from an EMBL/GenBank/DDBJ whole genome shotgun (WGS) entry which is preliminary data.</text>
</comment>